<evidence type="ECO:0000313" key="1">
    <source>
        <dbReference type="EMBL" id="MBC3536795.1"/>
    </source>
</evidence>
<evidence type="ECO:0000313" key="2">
    <source>
        <dbReference type="Proteomes" id="UP000606870"/>
    </source>
</evidence>
<dbReference type="Proteomes" id="UP000606870">
    <property type="component" value="Unassembled WGS sequence"/>
</dbReference>
<proteinExistence type="predicted"/>
<organism evidence="1 2">
    <name type="scientific">Megasphaera hominis</name>
    <dbReference type="NCBI Taxonomy" id="159836"/>
    <lineage>
        <taxon>Bacteria</taxon>
        <taxon>Bacillati</taxon>
        <taxon>Bacillota</taxon>
        <taxon>Negativicutes</taxon>
        <taxon>Veillonellales</taxon>
        <taxon>Veillonellaceae</taxon>
        <taxon>Megasphaera</taxon>
    </lineage>
</organism>
<comment type="caution">
    <text evidence="1">The sequence shown here is derived from an EMBL/GenBank/DDBJ whole genome shotgun (WGS) entry which is preliminary data.</text>
</comment>
<gene>
    <name evidence="1" type="ORF">H8J70_05990</name>
</gene>
<keyword evidence="2" id="KW-1185">Reference proteome</keyword>
<accession>A0ABR6VHS0</accession>
<dbReference type="RefSeq" id="WP_186502952.1">
    <property type="nucleotide sequence ID" value="NZ_JACOGK010000014.1"/>
</dbReference>
<protein>
    <submittedName>
        <fullName evidence="1">Uncharacterized protein</fullName>
    </submittedName>
</protein>
<dbReference type="EMBL" id="JACOGK010000014">
    <property type="protein sequence ID" value="MBC3536795.1"/>
    <property type="molecule type" value="Genomic_DNA"/>
</dbReference>
<reference evidence="1 2" key="1">
    <citation type="submission" date="2020-08" db="EMBL/GenBank/DDBJ databases">
        <authorList>
            <person name="Liu C."/>
            <person name="Sun Q."/>
        </authorList>
    </citation>
    <scope>NUCLEOTIDE SEQUENCE [LARGE SCALE GENOMIC DNA]</scope>
    <source>
        <strain evidence="1 2">NSJ-59</strain>
    </source>
</reference>
<sequence>MDYIKEHKKLAKKHHQEIKDFCQQVGVSNNELGVEVINKKNVWEFFSRWKDG</sequence>
<name>A0ABR6VHS0_9FIRM</name>